<evidence type="ECO:0000313" key="3">
    <source>
        <dbReference type="Proteomes" id="UP001162029"/>
    </source>
</evidence>
<reference evidence="2" key="1">
    <citation type="submission" date="2022-12" db="EMBL/GenBank/DDBJ databases">
        <authorList>
            <person name="Webb A."/>
        </authorList>
    </citation>
    <scope>NUCLEOTIDE SEQUENCE</scope>
    <source>
        <strain evidence="2">Pd1</strain>
    </source>
</reference>
<feature type="region of interest" description="Disordered" evidence="1">
    <location>
        <begin position="121"/>
        <end position="144"/>
    </location>
</feature>
<feature type="compositionally biased region" description="Basic residues" evidence="1">
    <location>
        <begin position="129"/>
        <end position="141"/>
    </location>
</feature>
<protein>
    <recommendedName>
        <fullName evidence="4">Integrator complex subunit 5 C-terminal domain-containing protein</fullName>
    </recommendedName>
</protein>
<feature type="region of interest" description="Disordered" evidence="1">
    <location>
        <begin position="1"/>
        <end position="20"/>
    </location>
</feature>
<feature type="compositionally biased region" description="Low complexity" evidence="1">
    <location>
        <begin position="1066"/>
        <end position="1087"/>
    </location>
</feature>
<sequence>MEIQLNAATEDDDMDEAAPGASSSLLHAVHMSSLLSGDVGTPQDAPYPPRSGLSSLINAPLADDPDDEIVLSQESETVEIEIDDNVEMEEKQQSVSKMPKLQTTELQALQTDLNAALTKLYTETAPAPKRQKKGKQSRRTKVANSNAAEMEMFRVLDLLQRIVSTQFATRKVLDDVVKLCLSFCELLDEKEPVQTFVVLKIDEKKKNVADLNKTVGKLPSTPLYGQVMGVLRRTVLCGGETLGKEFLMQVLDWCLVRPTPSNWMWMLVSIAQMNSYCVQDFLFREAIARYQGIRAIDDEVQHFLPALEFLTEKYPAKMVDILYDVLEECASSNEGSAETVRQLVALASDSAVLVAACDDNLQWIVTEKLVNELASKFEEETSGKDNMHVEGMEVQLLNFVRKRSAELSNSGFQLLLLLQNLSALDLPPRFAASIASFQKQLREVAGSESSRTFAKGIYRFLPYICQSTLRLLHAMTLVDETPDSSMTSSGADEVMSRETASRCFEEWKQWLYVLAQSISRKEVTELLIKTDLMSAELNDLPLAMLTTTQPADRALCELLTSLLTHASPEYVNFVRGIMHECQSAAPRAQRRILGIVQILLSLNGVNDMFAANSALSVKLLREKDASCMQQLAQAESWSETLDSFVMWKGLCGVEFWEIFLDLARSKYLLVASHALSLLSRIPFLSLEDPAWQYRCVQKLSGVFFSTLRQYRSELVWEGENTSSELHLPPGHNVLQSRLQTLKMIMFHVLILDGGVAHYQSSIYSMFASLWLDALLSNTSVTGIPTHFPSSVNFADLNTNDDDGLLDERQIIRCERTFSSKCTNLQSSQVITKVAEAKLVYRKTLDSSWEREMHAARVCSVYATDLFSQLLASTGTATSLLADAETKDKTTSNTEEDEQFERRLKTVVDMLLERVIPCCGIPSDDVYKDMLPNRSSFDVDLRVEQWLNHFPAFLPLLRSVVSTSTVLGSSQLLRLVPVFKSALIVLLGHWNSVKGELSVENVDVPPYMRNQNQLAITCELIRLLRATTWLPVPLGKTAELLPLTTPTDIRSILFSCWFYLSDHPPKTGSRAPTPATSATTSPISSGSSPVRFSIAGLSTGGPTLSSSHPPLEFYLIPLRKALHRNIRKIGAKYPLFSC</sequence>
<keyword evidence="3" id="KW-1185">Reference proteome</keyword>
<dbReference type="AlphaFoldDB" id="A0AAV0V891"/>
<dbReference type="InterPro" id="IPR040316">
    <property type="entry name" value="INTS5"/>
</dbReference>
<feature type="region of interest" description="Disordered" evidence="1">
    <location>
        <begin position="1065"/>
        <end position="1087"/>
    </location>
</feature>
<evidence type="ECO:0000313" key="2">
    <source>
        <dbReference type="EMBL" id="CAI5744777.1"/>
    </source>
</evidence>
<proteinExistence type="predicted"/>
<dbReference type="PANTHER" id="PTHR31697:SF2">
    <property type="entry name" value="INTEGRATOR COMPLEX SUBUNIT 5"/>
    <property type="match status" value="1"/>
</dbReference>
<organism evidence="2 3">
    <name type="scientific">Peronospora destructor</name>
    <dbReference type="NCBI Taxonomy" id="86335"/>
    <lineage>
        <taxon>Eukaryota</taxon>
        <taxon>Sar</taxon>
        <taxon>Stramenopiles</taxon>
        <taxon>Oomycota</taxon>
        <taxon>Peronosporomycetes</taxon>
        <taxon>Peronosporales</taxon>
        <taxon>Peronosporaceae</taxon>
        <taxon>Peronospora</taxon>
    </lineage>
</organism>
<evidence type="ECO:0008006" key="4">
    <source>
        <dbReference type="Google" id="ProtNLM"/>
    </source>
</evidence>
<dbReference type="GO" id="GO:0032039">
    <property type="term" value="C:integrator complex"/>
    <property type="evidence" value="ECO:0007669"/>
    <property type="project" value="InterPro"/>
</dbReference>
<evidence type="ECO:0000256" key="1">
    <source>
        <dbReference type="SAM" id="MobiDB-lite"/>
    </source>
</evidence>
<dbReference type="PANTHER" id="PTHR31697">
    <property type="entry name" value="INTEGRATOR COMPLEX SUBUNIT 5"/>
    <property type="match status" value="1"/>
</dbReference>
<dbReference type="EMBL" id="CANTFM010002184">
    <property type="protein sequence ID" value="CAI5744777.1"/>
    <property type="molecule type" value="Genomic_DNA"/>
</dbReference>
<name>A0AAV0V891_9STRA</name>
<accession>A0AAV0V891</accession>
<feature type="region of interest" description="Disordered" evidence="1">
    <location>
        <begin position="37"/>
        <end position="63"/>
    </location>
</feature>
<gene>
    <name evidence="2" type="ORF">PDE001_LOCUS9904</name>
</gene>
<dbReference type="Proteomes" id="UP001162029">
    <property type="component" value="Unassembled WGS sequence"/>
</dbReference>
<dbReference type="GO" id="GO:0034472">
    <property type="term" value="P:snRNA 3'-end processing"/>
    <property type="evidence" value="ECO:0007669"/>
    <property type="project" value="TreeGrafter"/>
</dbReference>
<comment type="caution">
    <text evidence="2">The sequence shown here is derived from an EMBL/GenBank/DDBJ whole genome shotgun (WGS) entry which is preliminary data.</text>
</comment>